<evidence type="ECO:0000259" key="8">
    <source>
        <dbReference type="PROSITE" id="PS51352"/>
    </source>
</evidence>
<dbReference type="Pfam" id="PF13462">
    <property type="entry name" value="Thioredoxin_4"/>
    <property type="match status" value="1"/>
</dbReference>
<keyword evidence="5" id="KW-0676">Redox-active center</keyword>
<dbReference type="Gene3D" id="3.40.30.10">
    <property type="entry name" value="Glutaredoxin"/>
    <property type="match status" value="1"/>
</dbReference>
<feature type="region of interest" description="Disordered" evidence="6">
    <location>
        <begin position="28"/>
        <end position="71"/>
    </location>
</feature>
<evidence type="ECO:0000313" key="10">
    <source>
        <dbReference type="Proteomes" id="UP000240542"/>
    </source>
</evidence>
<comment type="similarity">
    <text evidence="1">Belongs to the thioredoxin family. DsbA subfamily.</text>
</comment>
<evidence type="ECO:0000256" key="4">
    <source>
        <dbReference type="ARBA" id="ARBA00023157"/>
    </source>
</evidence>
<keyword evidence="4" id="KW-1015">Disulfide bond</keyword>
<feature type="chain" id="PRO_5039608844" evidence="7">
    <location>
        <begin position="25"/>
        <end position="235"/>
    </location>
</feature>
<accession>A0A2P8DTR3</accession>
<dbReference type="GO" id="GO:0016853">
    <property type="term" value="F:isomerase activity"/>
    <property type="evidence" value="ECO:0007669"/>
    <property type="project" value="UniProtKB-KW"/>
</dbReference>
<dbReference type="InterPro" id="IPR012336">
    <property type="entry name" value="Thioredoxin-like_fold"/>
</dbReference>
<comment type="caution">
    <text evidence="9">The sequence shown here is derived from an EMBL/GenBank/DDBJ whole genome shotgun (WGS) entry which is preliminary data.</text>
</comment>
<protein>
    <submittedName>
        <fullName evidence="9">Protein-disulfide isomerase</fullName>
    </submittedName>
</protein>
<dbReference type="PANTHER" id="PTHR13887:SF14">
    <property type="entry name" value="DISULFIDE BOND FORMATION PROTEIN D"/>
    <property type="match status" value="1"/>
</dbReference>
<evidence type="ECO:0000313" key="9">
    <source>
        <dbReference type="EMBL" id="PSL00582.1"/>
    </source>
</evidence>
<dbReference type="AlphaFoldDB" id="A0A2P8DTR3"/>
<evidence type="ECO:0000256" key="1">
    <source>
        <dbReference type="ARBA" id="ARBA00005791"/>
    </source>
</evidence>
<gene>
    <name evidence="9" type="ORF">CLV63_10156</name>
</gene>
<dbReference type="Proteomes" id="UP000240542">
    <property type="component" value="Unassembled WGS sequence"/>
</dbReference>
<evidence type="ECO:0000256" key="3">
    <source>
        <dbReference type="ARBA" id="ARBA00023002"/>
    </source>
</evidence>
<dbReference type="PANTHER" id="PTHR13887">
    <property type="entry name" value="GLUTATHIONE S-TRANSFERASE KAPPA"/>
    <property type="match status" value="1"/>
</dbReference>
<keyword evidence="9" id="KW-0413">Isomerase</keyword>
<dbReference type="GO" id="GO:0016491">
    <property type="term" value="F:oxidoreductase activity"/>
    <property type="evidence" value="ECO:0007669"/>
    <property type="project" value="UniProtKB-KW"/>
</dbReference>
<dbReference type="SUPFAM" id="SSF52833">
    <property type="entry name" value="Thioredoxin-like"/>
    <property type="match status" value="1"/>
</dbReference>
<dbReference type="InterPro" id="IPR036249">
    <property type="entry name" value="Thioredoxin-like_sf"/>
</dbReference>
<keyword evidence="2 7" id="KW-0732">Signal</keyword>
<keyword evidence="3" id="KW-0560">Oxidoreductase</keyword>
<evidence type="ECO:0000256" key="5">
    <source>
        <dbReference type="ARBA" id="ARBA00023284"/>
    </source>
</evidence>
<organism evidence="9 10">
    <name type="scientific">Murinocardiopsis flavida</name>
    <dbReference type="NCBI Taxonomy" id="645275"/>
    <lineage>
        <taxon>Bacteria</taxon>
        <taxon>Bacillati</taxon>
        <taxon>Actinomycetota</taxon>
        <taxon>Actinomycetes</taxon>
        <taxon>Streptosporangiales</taxon>
        <taxon>Nocardiopsidaceae</taxon>
        <taxon>Murinocardiopsis</taxon>
    </lineage>
</organism>
<name>A0A2P8DTR3_9ACTN</name>
<evidence type="ECO:0000256" key="6">
    <source>
        <dbReference type="SAM" id="MobiDB-lite"/>
    </source>
</evidence>
<dbReference type="InterPro" id="IPR013766">
    <property type="entry name" value="Thioredoxin_domain"/>
</dbReference>
<dbReference type="EMBL" id="PYGA01000001">
    <property type="protein sequence ID" value="PSL00582.1"/>
    <property type="molecule type" value="Genomic_DNA"/>
</dbReference>
<proteinExistence type="inferred from homology"/>
<reference evidence="9 10" key="1">
    <citation type="submission" date="2018-03" db="EMBL/GenBank/DDBJ databases">
        <title>Genomic Encyclopedia of Archaeal and Bacterial Type Strains, Phase II (KMG-II): from individual species to whole genera.</title>
        <authorList>
            <person name="Goeker M."/>
        </authorList>
    </citation>
    <scope>NUCLEOTIDE SEQUENCE [LARGE SCALE GENOMIC DNA]</scope>
    <source>
        <strain evidence="9 10">DSM 45312</strain>
    </source>
</reference>
<sequence>MPRPGRRTAVVAAALLLVALALVARVQSEPEPGPGGAAPSPSPGATAEGTPEQEPEVAGPRPPEADPALMRGSADAPVTMVVFGDYRCPYCATFAEEQQPVLVEKYVDTGRLRLVWRDYPYRGAESEDAAVAARAAARQDRFWAYSDALYADTKAWRGAEAADFTRIARGLGLDADRFAADLDDPELRAAVADDMDFALGLGVPGTPAFLINGEAFFGAQPIGAFNERIEAAEAE</sequence>
<dbReference type="PROSITE" id="PS51352">
    <property type="entry name" value="THIOREDOXIN_2"/>
    <property type="match status" value="1"/>
</dbReference>
<feature type="compositionally biased region" description="Low complexity" evidence="6">
    <location>
        <begin position="37"/>
        <end position="49"/>
    </location>
</feature>
<feature type="signal peptide" evidence="7">
    <location>
        <begin position="1"/>
        <end position="24"/>
    </location>
</feature>
<keyword evidence="10" id="KW-1185">Reference proteome</keyword>
<evidence type="ECO:0000256" key="7">
    <source>
        <dbReference type="SAM" id="SignalP"/>
    </source>
</evidence>
<evidence type="ECO:0000256" key="2">
    <source>
        <dbReference type="ARBA" id="ARBA00022729"/>
    </source>
</evidence>
<feature type="domain" description="Thioredoxin" evidence="8">
    <location>
        <begin position="32"/>
        <end position="234"/>
    </location>
</feature>